<keyword evidence="3" id="KW-1185">Reference proteome</keyword>
<dbReference type="Proteomes" id="UP000277204">
    <property type="component" value="Unassembled WGS sequence"/>
</dbReference>
<organism evidence="2 3">
    <name type="scientific">Schistosoma margrebowiei</name>
    <dbReference type="NCBI Taxonomy" id="48269"/>
    <lineage>
        <taxon>Eukaryota</taxon>
        <taxon>Metazoa</taxon>
        <taxon>Spiralia</taxon>
        <taxon>Lophotrochozoa</taxon>
        <taxon>Platyhelminthes</taxon>
        <taxon>Trematoda</taxon>
        <taxon>Digenea</taxon>
        <taxon>Strigeidida</taxon>
        <taxon>Schistosomatoidea</taxon>
        <taxon>Schistosomatidae</taxon>
        <taxon>Schistosoma</taxon>
    </lineage>
</organism>
<name>A0A3P8FXG4_9TREM</name>
<evidence type="ECO:0000256" key="1">
    <source>
        <dbReference type="SAM" id="MobiDB-lite"/>
    </source>
</evidence>
<evidence type="ECO:0000313" key="3">
    <source>
        <dbReference type="Proteomes" id="UP000277204"/>
    </source>
</evidence>
<evidence type="ECO:0000313" key="2">
    <source>
        <dbReference type="EMBL" id="VDP26923.1"/>
    </source>
</evidence>
<proteinExistence type="predicted"/>
<dbReference type="AlphaFoldDB" id="A0A3P8FXG4"/>
<reference evidence="2 3" key="1">
    <citation type="submission" date="2018-11" db="EMBL/GenBank/DDBJ databases">
        <authorList>
            <consortium name="Pathogen Informatics"/>
        </authorList>
    </citation>
    <scope>NUCLEOTIDE SEQUENCE [LARGE SCALE GENOMIC DNA]</scope>
    <source>
        <strain evidence="2 3">Zambia</strain>
    </source>
</reference>
<sequence length="94" mass="9914">MFLLISGFDTSANCSNNRSFNSFCSFKLSFIAVSSCITSCCNCCILKAVNSESIGLAVSSWQVELPLPGAASAPTKSETGDDEDDNTDCELIGL</sequence>
<accession>A0A3P8FXG4</accession>
<protein>
    <submittedName>
        <fullName evidence="2">Uncharacterized protein</fullName>
    </submittedName>
</protein>
<gene>
    <name evidence="2" type="ORF">SMRZ_LOCUS18216</name>
</gene>
<feature type="region of interest" description="Disordered" evidence="1">
    <location>
        <begin position="69"/>
        <end position="94"/>
    </location>
</feature>
<dbReference type="EMBL" id="UZAI01017582">
    <property type="protein sequence ID" value="VDP26923.1"/>
    <property type="molecule type" value="Genomic_DNA"/>
</dbReference>